<protein>
    <submittedName>
        <fullName evidence="1">DUF3906 family protein</fullName>
    </submittedName>
</protein>
<dbReference type="Proteomes" id="UP001208017">
    <property type="component" value="Unassembled WGS sequence"/>
</dbReference>
<comment type="caution">
    <text evidence="1">The sequence shown here is derived from an EMBL/GenBank/DDBJ whole genome shotgun (WGS) entry which is preliminary data.</text>
</comment>
<dbReference type="Pfam" id="PF13046">
    <property type="entry name" value="DUF3906"/>
    <property type="match status" value="1"/>
</dbReference>
<evidence type="ECO:0000313" key="1">
    <source>
        <dbReference type="EMBL" id="MCX7569783.1"/>
    </source>
</evidence>
<dbReference type="EMBL" id="JAPMLT010000003">
    <property type="protein sequence ID" value="MCX7569783.1"/>
    <property type="molecule type" value="Genomic_DNA"/>
</dbReference>
<dbReference type="RefSeq" id="WP_267151036.1">
    <property type="nucleotide sequence ID" value="NZ_JAPMLT010000003.1"/>
</dbReference>
<gene>
    <name evidence="1" type="ORF">OS242_07380</name>
</gene>
<keyword evidence="2" id="KW-1185">Reference proteome</keyword>
<proteinExistence type="predicted"/>
<sequence>MFLYRLEARGDGFADSTVIVIADGEEQAFTQAQALLERNALGLITIAEFAIVEKKRLEPGNGYVMETTRGN</sequence>
<evidence type="ECO:0000313" key="2">
    <source>
        <dbReference type="Proteomes" id="UP001208017"/>
    </source>
</evidence>
<dbReference type="InterPro" id="IPR024998">
    <property type="entry name" value="DUF3906"/>
</dbReference>
<accession>A0ABT3X1D2</accession>
<name>A0ABT3X1D2_9BACL</name>
<reference evidence="1 2" key="1">
    <citation type="submission" date="2022-11" db="EMBL/GenBank/DDBJ databases">
        <title>Study of microbial diversity in lake waters.</title>
        <authorList>
            <person name="Zhang J."/>
        </authorList>
    </citation>
    <scope>NUCLEOTIDE SEQUENCE [LARGE SCALE GENOMIC DNA]</scope>
    <source>
        <strain evidence="1 2">DT12</strain>
    </source>
</reference>
<organism evidence="1 2">
    <name type="scientific">Tumebacillus lacus</name>
    <dbReference type="NCBI Taxonomy" id="2995335"/>
    <lineage>
        <taxon>Bacteria</taxon>
        <taxon>Bacillati</taxon>
        <taxon>Bacillota</taxon>
        <taxon>Bacilli</taxon>
        <taxon>Bacillales</taxon>
        <taxon>Alicyclobacillaceae</taxon>
        <taxon>Tumebacillus</taxon>
    </lineage>
</organism>